<dbReference type="EMBL" id="BLVP01000008">
    <property type="protein sequence ID" value="GFM37434.1"/>
    <property type="molecule type" value="Genomic_DNA"/>
</dbReference>
<dbReference type="Gene3D" id="3.40.50.300">
    <property type="entry name" value="P-loop containing nucleotide triphosphate hydrolases"/>
    <property type="match status" value="1"/>
</dbReference>
<dbReference type="PROSITE" id="PS50893">
    <property type="entry name" value="ABC_TRANSPORTER_2"/>
    <property type="match status" value="1"/>
</dbReference>
<accession>A0A7J0BWT3</accession>
<reference evidence="5 6" key="1">
    <citation type="submission" date="2020-05" db="EMBL/GenBank/DDBJ databases">
        <title>Draft genome sequence of Desulfovibrio psychrotolerans JS1T.</title>
        <authorList>
            <person name="Ueno A."/>
            <person name="Tamazawa S."/>
            <person name="Tamamura S."/>
            <person name="Murakami T."/>
            <person name="Kiyama T."/>
            <person name="Inomata H."/>
            <person name="Amano Y."/>
            <person name="Miyakawa K."/>
            <person name="Tamaki H."/>
            <person name="Naganuma T."/>
            <person name="Kaneko K."/>
        </authorList>
    </citation>
    <scope>NUCLEOTIDE SEQUENCE [LARGE SCALE GENOMIC DNA]</scope>
    <source>
        <strain evidence="5 6">JS1</strain>
    </source>
</reference>
<evidence type="ECO:0000259" key="4">
    <source>
        <dbReference type="PROSITE" id="PS50893"/>
    </source>
</evidence>
<sequence length="273" mass="30339">MTDSKGWDIRLEKLRLGYDDNIVLDDISTTLPSGRISVILGGSGCGKSTLLRHILGLKRPMSGKILLGPHDLFSLSSKVFRKVRRRMGVLFQDGALLGSLSLGENVALPLTEHTRLDKATIRKIVLHKLELVGLEQYADYFPNQLSGGMRKRAGLARAIVMDPPILLCDEPTSGLDPINSAQMDRLLMDMRTHFPEMTIVVVSHDLESLYTIADYAVVLHNKGVAFSGDVKELTKTADPYLRQFLDRSPGEMTTQALELGEEVKSALRQWLEK</sequence>
<keyword evidence="6" id="KW-1185">Reference proteome</keyword>
<comment type="caution">
    <text evidence="5">The sequence shown here is derived from an EMBL/GenBank/DDBJ whole genome shotgun (WGS) entry which is preliminary data.</text>
</comment>
<dbReference type="InterPro" id="IPR027417">
    <property type="entry name" value="P-loop_NTPase"/>
</dbReference>
<evidence type="ECO:0000256" key="3">
    <source>
        <dbReference type="ARBA" id="ARBA00022840"/>
    </source>
</evidence>
<dbReference type="RefSeq" id="WP_174410032.1">
    <property type="nucleotide sequence ID" value="NZ_BLVP01000008.1"/>
</dbReference>
<name>A0A7J0BWT3_9BACT</name>
<evidence type="ECO:0000313" key="5">
    <source>
        <dbReference type="EMBL" id="GFM37434.1"/>
    </source>
</evidence>
<gene>
    <name evidence="5" type="ORF">DSM19430T_21180</name>
</gene>
<dbReference type="Proteomes" id="UP000503820">
    <property type="component" value="Unassembled WGS sequence"/>
</dbReference>
<dbReference type="PROSITE" id="PS00211">
    <property type="entry name" value="ABC_TRANSPORTER_1"/>
    <property type="match status" value="1"/>
</dbReference>
<evidence type="ECO:0000256" key="2">
    <source>
        <dbReference type="ARBA" id="ARBA00022741"/>
    </source>
</evidence>
<dbReference type="GO" id="GO:0016887">
    <property type="term" value="F:ATP hydrolysis activity"/>
    <property type="evidence" value="ECO:0007669"/>
    <property type="project" value="InterPro"/>
</dbReference>
<feature type="domain" description="ABC transporter" evidence="4">
    <location>
        <begin position="9"/>
        <end position="246"/>
    </location>
</feature>
<dbReference type="Pfam" id="PF00005">
    <property type="entry name" value="ABC_tran"/>
    <property type="match status" value="1"/>
</dbReference>
<dbReference type="PANTHER" id="PTHR43023:SF3">
    <property type="entry name" value="PROTEIN TRIGALACTOSYLDIACYLGLYCEROL 3, CHLOROPLASTIC"/>
    <property type="match status" value="1"/>
</dbReference>
<evidence type="ECO:0000256" key="1">
    <source>
        <dbReference type="ARBA" id="ARBA00022448"/>
    </source>
</evidence>
<dbReference type="InterPro" id="IPR003593">
    <property type="entry name" value="AAA+_ATPase"/>
</dbReference>
<evidence type="ECO:0000313" key="6">
    <source>
        <dbReference type="Proteomes" id="UP000503820"/>
    </source>
</evidence>
<dbReference type="PANTHER" id="PTHR43023">
    <property type="entry name" value="PROTEIN TRIGALACTOSYLDIACYLGLYCEROL 3, CHLOROPLASTIC"/>
    <property type="match status" value="1"/>
</dbReference>
<dbReference type="GO" id="GO:0005524">
    <property type="term" value="F:ATP binding"/>
    <property type="evidence" value="ECO:0007669"/>
    <property type="project" value="UniProtKB-KW"/>
</dbReference>
<dbReference type="SMART" id="SM00382">
    <property type="entry name" value="AAA"/>
    <property type="match status" value="1"/>
</dbReference>
<dbReference type="InterPro" id="IPR017871">
    <property type="entry name" value="ABC_transporter-like_CS"/>
</dbReference>
<protein>
    <submittedName>
        <fullName evidence="5">ABC transporter ATP-binding protein</fullName>
    </submittedName>
</protein>
<keyword evidence="1" id="KW-0813">Transport</keyword>
<proteinExistence type="predicted"/>
<dbReference type="InterPro" id="IPR003439">
    <property type="entry name" value="ABC_transporter-like_ATP-bd"/>
</dbReference>
<keyword evidence="3 5" id="KW-0067">ATP-binding</keyword>
<organism evidence="5 6">
    <name type="scientific">Desulfovibrio psychrotolerans</name>
    <dbReference type="NCBI Taxonomy" id="415242"/>
    <lineage>
        <taxon>Bacteria</taxon>
        <taxon>Pseudomonadati</taxon>
        <taxon>Thermodesulfobacteriota</taxon>
        <taxon>Desulfovibrionia</taxon>
        <taxon>Desulfovibrionales</taxon>
        <taxon>Desulfovibrionaceae</taxon>
        <taxon>Desulfovibrio</taxon>
    </lineage>
</organism>
<dbReference type="SUPFAM" id="SSF52540">
    <property type="entry name" value="P-loop containing nucleoside triphosphate hydrolases"/>
    <property type="match status" value="1"/>
</dbReference>
<keyword evidence="2" id="KW-0547">Nucleotide-binding</keyword>
<dbReference type="AlphaFoldDB" id="A0A7J0BWT3"/>